<evidence type="ECO:0000313" key="3">
    <source>
        <dbReference type="EMBL" id="QJH97378.1"/>
    </source>
</evidence>
<dbReference type="EMBL" id="MT144684">
    <property type="protein sequence ID" value="QJH97377.1"/>
    <property type="molecule type" value="Genomic_DNA"/>
</dbReference>
<organism evidence="1">
    <name type="scientific">viral metagenome</name>
    <dbReference type="NCBI Taxonomy" id="1070528"/>
    <lineage>
        <taxon>unclassified sequences</taxon>
        <taxon>metagenomes</taxon>
        <taxon>organismal metagenomes</taxon>
    </lineage>
</organism>
<evidence type="ECO:0000313" key="2">
    <source>
        <dbReference type="EMBL" id="QJH97377.1"/>
    </source>
</evidence>
<gene>
    <name evidence="1" type="ORF">TM448A00705_0032</name>
    <name evidence="2" type="ORF">TM448B01003_0028</name>
    <name evidence="3" type="ORF">TM448B01003_0029</name>
</gene>
<name>A0A6H1ZJB3_9ZZZZ</name>
<dbReference type="EMBL" id="MT144050">
    <property type="protein sequence ID" value="QJA47618.1"/>
    <property type="molecule type" value="Genomic_DNA"/>
</dbReference>
<sequence length="67" mass="7930">MNVQEFLRAIEIIGKYDPSIKIAPMYAEHDQLWVGSDESYEKMSDEDKKEMDDLIWFTDADSWSCYT</sequence>
<proteinExistence type="predicted"/>
<reference evidence="1" key="1">
    <citation type="submission" date="2020-03" db="EMBL/GenBank/DDBJ databases">
        <title>The deep terrestrial virosphere.</title>
        <authorList>
            <person name="Holmfeldt K."/>
            <person name="Nilsson E."/>
            <person name="Simone D."/>
            <person name="Lopez-Fernandez M."/>
            <person name="Wu X."/>
            <person name="de Brujin I."/>
            <person name="Lundin D."/>
            <person name="Andersson A."/>
            <person name="Bertilsson S."/>
            <person name="Dopson M."/>
        </authorList>
    </citation>
    <scope>NUCLEOTIDE SEQUENCE</scope>
    <source>
        <strain evidence="1">TM448A00705</strain>
        <strain evidence="2">TM448B01003</strain>
    </source>
</reference>
<evidence type="ECO:0000313" key="1">
    <source>
        <dbReference type="EMBL" id="QJA47618.1"/>
    </source>
</evidence>
<dbReference type="EMBL" id="MT144684">
    <property type="protein sequence ID" value="QJH97378.1"/>
    <property type="molecule type" value="Genomic_DNA"/>
</dbReference>
<accession>A0A6H1ZJB3</accession>
<protein>
    <submittedName>
        <fullName evidence="1">Uncharacterized protein</fullName>
    </submittedName>
</protein>
<dbReference type="AlphaFoldDB" id="A0A6H1ZJB3"/>